<dbReference type="Gene3D" id="3.90.640.20">
    <property type="entry name" value="Heat-shock cognate protein, ATPase"/>
    <property type="match status" value="1"/>
</dbReference>
<dbReference type="RefSeq" id="WP_221189893.1">
    <property type="nucleotide sequence ID" value="NZ_JACHXI010000024.1"/>
</dbReference>
<evidence type="ECO:0000313" key="3">
    <source>
        <dbReference type="Proteomes" id="UP000549250"/>
    </source>
</evidence>
<name>A0A839T892_AZOMA</name>
<dbReference type="InterPro" id="IPR021729">
    <property type="entry name" value="DUF3298"/>
</dbReference>
<dbReference type="Pfam" id="PF01844">
    <property type="entry name" value="HNH"/>
    <property type="match status" value="1"/>
</dbReference>
<dbReference type="InterPro" id="IPR037126">
    <property type="entry name" value="PdaC/RsiV-like_sf"/>
</dbReference>
<reference evidence="2 3" key="1">
    <citation type="submission" date="2020-08" db="EMBL/GenBank/DDBJ databases">
        <title>Genomic Encyclopedia of Type Strains, Phase III (KMG-III): the genomes of soil and plant-associated and newly described type strains.</title>
        <authorList>
            <person name="Whitman W."/>
        </authorList>
    </citation>
    <scope>NUCLEOTIDE SEQUENCE [LARGE SCALE GENOMIC DNA]</scope>
    <source>
        <strain evidence="2 3">CECT 4462</strain>
    </source>
</reference>
<dbReference type="SMART" id="SM00507">
    <property type="entry name" value="HNHc"/>
    <property type="match status" value="1"/>
</dbReference>
<dbReference type="AlphaFoldDB" id="A0A839T892"/>
<dbReference type="InterPro" id="IPR002711">
    <property type="entry name" value="HNH"/>
</dbReference>
<dbReference type="InterPro" id="IPR003615">
    <property type="entry name" value="HNH_nuc"/>
</dbReference>
<feature type="domain" description="HNH nuclease" evidence="1">
    <location>
        <begin position="9"/>
        <end position="60"/>
    </location>
</feature>
<sequence length="314" mass="36237">MSRPAIPTEIRRAVLIEAGHRCAIPRCNQTELDVHHIVPWETCRKHEYSNLIALCPLCHRRVHNGDIDRKALHIYKENLAKEFGKHDNGTFQAEVVEYKRRLNEVNDGAPGFTFQFDFPDFPSPVERIVSRNIEAWGLELLADFQRTQEHWDKHPEELDGTLMNIKAGLSGHYRIIRRDEKVISIKYSIDTYYTGAAHGQRDTHVLNYTLKPFHPITLEYLLGDLNRLPLLADVVRHRLSETGRYDVEWLTSGTEPEPENFSLFNIEQDGLTFTFPEYKIASYAEGEQRIFVDLYSLSSICDPHAIEAINGLNP</sequence>
<evidence type="ECO:0000313" key="2">
    <source>
        <dbReference type="EMBL" id="MBB3105080.1"/>
    </source>
</evidence>
<dbReference type="Gene3D" id="3.30.565.40">
    <property type="entry name" value="Fervidobacterium nodosum Rt17-B1 like"/>
    <property type="match status" value="1"/>
</dbReference>
<proteinExistence type="predicted"/>
<dbReference type="CDD" id="cd00085">
    <property type="entry name" value="HNHc"/>
    <property type="match status" value="1"/>
</dbReference>
<dbReference type="GO" id="GO:0003676">
    <property type="term" value="F:nucleic acid binding"/>
    <property type="evidence" value="ECO:0007669"/>
    <property type="project" value="InterPro"/>
</dbReference>
<keyword evidence="3" id="KW-1185">Reference proteome</keyword>
<gene>
    <name evidence="2" type="ORF">FHR87_003514</name>
</gene>
<accession>A0A839T892</accession>
<dbReference type="GO" id="GO:0008270">
    <property type="term" value="F:zinc ion binding"/>
    <property type="evidence" value="ECO:0007669"/>
    <property type="project" value="InterPro"/>
</dbReference>
<comment type="caution">
    <text evidence="2">The sequence shown here is derived from an EMBL/GenBank/DDBJ whole genome shotgun (WGS) entry which is preliminary data.</text>
</comment>
<protein>
    <recommendedName>
        <fullName evidence="1">HNH nuclease domain-containing protein</fullName>
    </recommendedName>
</protein>
<evidence type="ECO:0000259" key="1">
    <source>
        <dbReference type="SMART" id="SM00507"/>
    </source>
</evidence>
<dbReference type="EMBL" id="JACHXI010000024">
    <property type="protein sequence ID" value="MBB3105080.1"/>
    <property type="molecule type" value="Genomic_DNA"/>
</dbReference>
<dbReference type="Gene3D" id="1.10.30.50">
    <property type="match status" value="1"/>
</dbReference>
<dbReference type="GO" id="GO:0004519">
    <property type="term" value="F:endonuclease activity"/>
    <property type="evidence" value="ECO:0007669"/>
    <property type="project" value="InterPro"/>
</dbReference>
<dbReference type="Proteomes" id="UP000549250">
    <property type="component" value="Unassembled WGS sequence"/>
</dbReference>
<organism evidence="2 3">
    <name type="scientific">Azomonas macrocytogenes</name>
    <name type="common">Azotobacter macrocytogenes</name>
    <dbReference type="NCBI Taxonomy" id="69962"/>
    <lineage>
        <taxon>Bacteria</taxon>
        <taxon>Pseudomonadati</taxon>
        <taxon>Pseudomonadota</taxon>
        <taxon>Gammaproteobacteria</taxon>
        <taxon>Pseudomonadales</taxon>
        <taxon>Pseudomonadaceae</taxon>
        <taxon>Azomonas</taxon>
    </lineage>
</organism>
<dbReference type="Pfam" id="PF11738">
    <property type="entry name" value="DUF3298"/>
    <property type="match status" value="1"/>
</dbReference>